<dbReference type="EMBL" id="JAPDRN010000137">
    <property type="protein sequence ID" value="KAJ9618832.1"/>
    <property type="molecule type" value="Genomic_DNA"/>
</dbReference>
<reference evidence="2" key="1">
    <citation type="submission" date="2022-10" db="EMBL/GenBank/DDBJ databases">
        <title>Culturing micro-colonial fungi from biological soil crusts in the Mojave desert and describing Neophaeococcomyces mojavensis, and introducing the new genera and species Taxawa tesnikishii.</title>
        <authorList>
            <person name="Kurbessoian T."/>
            <person name="Stajich J.E."/>
        </authorList>
    </citation>
    <scope>NUCLEOTIDE SEQUENCE</scope>
    <source>
        <strain evidence="2">TK_35</strain>
    </source>
</reference>
<feature type="region of interest" description="Disordered" evidence="1">
    <location>
        <begin position="236"/>
        <end position="268"/>
    </location>
</feature>
<feature type="compositionally biased region" description="Polar residues" evidence="1">
    <location>
        <begin position="442"/>
        <end position="457"/>
    </location>
</feature>
<gene>
    <name evidence="2" type="ORF">H2204_012908</name>
</gene>
<feature type="region of interest" description="Disordered" evidence="1">
    <location>
        <begin position="285"/>
        <end position="423"/>
    </location>
</feature>
<feature type="compositionally biased region" description="Low complexity" evidence="1">
    <location>
        <begin position="161"/>
        <end position="196"/>
    </location>
</feature>
<dbReference type="Proteomes" id="UP001172681">
    <property type="component" value="Unassembled WGS sequence"/>
</dbReference>
<feature type="compositionally biased region" description="Low complexity" evidence="1">
    <location>
        <begin position="341"/>
        <end position="350"/>
    </location>
</feature>
<feature type="compositionally biased region" description="Low complexity" evidence="1">
    <location>
        <begin position="572"/>
        <end position="581"/>
    </location>
</feature>
<feature type="region of interest" description="Disordered" evidence="1">
    <location>
        <begin position="152"/>
        <end position="222"/>
    </location>
</feature>
<dbReference type="AlphaFoldDB" id="A0AA38XRM0"/>
<evidence type="ECO:0000313" key="2">
    <source>
        <dbReference type="EMBL" id="KAJ9618832.1"/>
    </source>
</evidence>
<accession>A0AA38XRM0</accession>
<feature type="compositionally biased region" description="Basic residues" evidence="1">
    <location>
        <begin position="777"/>
        <end position="786"/>
    </location>
</feature>
<feature type="region of interest" description="Disordered" evidence="1">
    <location>
        <begin position="755"/>
        <end position="819"/>
    </location>
</feature>
<evidence type="ECO:0000313" key="3">
    <source>
        <dbReference type="Proteomes" id="UP001172681"/>
    </source>
</evidence>
<feature type="compositionally biased region" description="Low complexity" evidence="1">
    <location>
        <begin position="545"/>
        <end position="565"/>
    </location>
</feature>
<feature type="compositionally biased region" description="Polar residues" evidence="1">
    <location>
        <begin position="807"/>
        <end position="819"/>
    </location>
</feature>
<feature type="compositionally biased region" description="Low complexity" evidence="1">
    <location>
        <begin position="308"/>
        <end position="323"/>
    </location>
</feature>
<protein>
    <submittedName>
        <fullName evidence="2">Uncharacterized protein</fullName>
    </submittedName>
</protein>
<sequence>MFALFCLNGGLGAANLSLSLRDAVIAAFEDAVKLVQRIRDQRETGNGGVRLPEEPTRDLIESLSLGPAIVRGHYEHDLKRFGEQYACGDIQAREGMKDILINLQMTLIITLRTVYMDNMDLDFNALQTTSDDCRVNAGVCLGQLSQRLSRAARAQAHHPASSMMTSSNTSSGLIPPLSPSLGYSSSRSTFSSTGLRDPQTPPPPPPPPPLSMGDQFGNLSISKTNHPSFLVERKISAGSSSDSQERCRRQQQPVRHPNPIAEQQQHPAVVAPRVDVLQVGNDDADEMEMRRRSSQALPSDDNILMLFPAPGGQPKSGGSSSPGADKDSTAKATIMHSPNTSRGSSSSHRSQNSRERYGPDDYDEHFDHGAAGRNDDRQYSNCTVYDMYNPPISPSQDRDRFSSTGSGSNSHSYASRAQASNHSTWQHVQYLQENSRPPRMQVPQTDSLDAHAHSQSGQRETIMYEYDQYQSQQYMHIPQSQASSVVSVDPPLLPRRLRPIGPGTNIVPPSGALPTVSLSARPPPTQETPQTMPSQHHHHQQPFMSSALLSPSTSHSSARSIHSSIYGDHQRSTSTSTGPSSIGLSVPSSGPLILPTDKDTLGFCKGAFRLQAGLERKAFSLANRPLGFTGTETYWRCEKCNFEGPQYTQVNVSSDNRRKGKPERKFDPRIRTSESGGIRYRWAFLARCHVQLKGMVPVGETKDGSFGSFGCIFCCAEGKHRGWIDDGHHQNSSAVGRDNSNARIKTVSVSVGGGRHHGLGIFGSGGGGGGSKDKGKDKKKSGKSKHVQPNSGVKVVVDGDDDGQGGAQSKNLTKSNNNTPIFGNVSSFMEHLDLVHRPQEGWPNAEMLGRFKVVVGRLAGVHEDGWDVNFVPFPS</sequence>
<feature type="compositionally biased region" description="Pro residues" evidence="1">
    <location>
        <begin position="199"/>
        <end position="210"/>
    </location>
</feature>
<evidence type="ECO:0000256" key="1">
    <source>
        <dbReference type="SAM" id="MobiDB-lite"/>
    </source>
</evidence>
<proteinExistence type="predicted"/>
<feature type="compositionally biased region" description="Gly residues" evidence="1">
    <location>
        <begin position="760"/>
        <end position="770"/>
    </location>
</feature>
<feature type="compositionally biased region" description="Low complexity" evidence="1">
    <location>
        <begin position="402"/>
        <end position="415"/>
    </location>
</feature>
<feature type="region of interest" description="Disordered" evidence="1">
    <location>
        <begin position="435"/>
        <end position="457"/>
    </location>
</feature>
<feature type="region of interest" description="Disordered" evidence="1">
    <location>
        <begin position="501"/>
        <end position="589"/>
    </location>
</feature>
<comment type="caution">
    <text evidence="2">The sequence shown here is derived from an EMBL/GenBank/DDBJ whole genome shotgun (WGS) entry which is preliminary data.</text>
</comment>
<keyword evidence="3" id="KW-1185">Reference proteome</keyword>
<feature type="compositionally biased region" description="Basic and acidic residues" evidence="1">
    <location>
        <begin position="352"/>
        <end position="378"/>
    </location>
</feature>
<organism evidence="2 3">
    <name type="scientific">Knufia peltigerae</name>
    <dbReference type="NCBI Taxonomy" id="1002370"/>
    <lineage>
        <taxon>Eukaryota</taxon>
        <taxon>Fungi</taxon>
        <taxon>Dikarya</taxon>
        <taxon>Ascomycota</taxon>
        <taxon>Pezizomycotina</taxon>
        <taxon>Eurotiomycetes</taxon>
        <taxon>Chaetothyriomycetidae</taxon>
        <taxon>Chaetothyriales</taxon>
        <taxon>Trichomeriaceae</taxon>
        <taxon>Knufia</taxon>
    </lineage>
</organism>
<name>A0AA38XRM0_9EURO</name>